<comment type="subcellular location">
    <subcellularLocation>
        <location evidence="1">Endoplasmic reticulum membrane</location>
        <topology evidence="1">Multi-pass membrane protein</topology>
    </subcellularLocation>
</comment>
<keyword evidence="1" id="KW-1133">Transmembrane helix</keyword>
<keyword evidence="1" id="KW-0472">Membrane</keyword>
<proteinExistence type="inferred from homology"/>
<dbReference type="GO" id="GO:0005789">
    <property type="term" value="C:endoplasmic reticulum membrane"/>
    <property type="evidence" value="ECO:0007669"/>
    <property type="project" value="UniProtKB-SubCell"/>
</dbReference>
<dbReference type="PANTHER" id="PTHR12701">
    <property type="entry name" value="BCR-ASSOCIATED PROTEIN, BAP"/>
    <property type="match status" value="1"/>
</dbReference>
<feature type="transmembrane region" description="Helical" evidence="1">
    <location>
        <begin position="6"/>
        <end position="24"/>
    </location>
</feature>
<keyword evidence="1" id="KW-0813">Transport</keyword>
<dbReference type="PANTHER" id="PTHR12701:SF12">
    <property type="entry name" value="ENDOPLASMIC RETICULUM TRANSMEMBRANE PROTEIN"/>
    <property type="match status" value="1"/>
</dbReference>
<dbReference type="EMBL" id="JABFUD020000022">
    <property type="protein sequence ID" value="KAI5062106.1"/>
    <property type="molecule type" value="Genomic_DNA"/>
</dbReference>
<sequence>MALEWAVLAYTVGAEAIILLLVTMPGLERLRKGVIGVARSCLQPLMAIIPFCLFLLLDIYWKYEHMPKCAGPECSVAEHTKHQKSMMKSQRNAILVIAALLLYWLLYCVTHMLVQIDRMNQQLKQLKQRHAD</sequence>
<dbReference type="GO" id="GO:0006886">
    <property type="term" value="P:intracellular protein transport"/>
    <property type="evidence" value="ECO:0007669"/>
    <property type="project" value="UniProtKB-UniRule"/>
</dbReference>
<feature type="transmembrane region" description="Helical" evidence="1">
    <location>
        <begin position="93"/>
        <end position="114"/>
    </location>
</feature>
<accession>A0A9D4U5S9</accession>
<dbReference type="GO" id="GO:0070973">
    <property type="term" value="P:protein localization to endoplasmic reticulum exit site"/>
    <property type="evidence" value="ECO:0007669"/>
    <property type="project" value="UniProtKB-UniRule"/>
</dbReference>
<comment type="similarity">
    <text evidence="1">Belongs to the BCAP29/BCAP31 family.</text>
</comment>
<feature type="transmembrane region" description="Helical" evidence="1">
    <location>
        <begin position="45"/>
        <end position="63"/>
    </location>
</feature>
<organism evidence="2 3">
    <name type="scientific">Adiantum capillus-veneris</name>
    <name type="common">Maidenhair fern</name>
    <dbReference type="NCBI Taxonomy" id="13818"/>
    <lineage>
        <taxon>Eukaryota</taxon>
        <taxon>Viridiplantae</taxon>
        <taxon>Streptophyta</taxon>
        <taxon>Embryophyta</taxon>
        <taxon>Tracheophyta</taxon>
        <taxon>Polypodiopsida</taxon>
        <taxon>Polypodiidae</taxon>
        <taxon>Polypodiales</taxon>
        <taxon>Pteridineae</taxon>
        <taxon>Pteridaceae</taxon>
        <taxon>Vittarioideae</taxon>
        <taxon>Adiantum</taxon>
    </lineage>
</organism>
<dbReference type="Proteomes" id="UP000886520">
    <property type="component" value="Chromosome 22"/>
</dbReference>
<dbReference type="OrthoDB" id="1645261at2759"/>
<comment type="function">
    <text evidence="1">May play a role in anterograde transport of membrane proteins from the endoplasmic reticulum to the Golgi.</text>
</comment>
<comment type="caution">
    <text evidence="2">The sequence shown here is derived from an EMBL/GenBank/DDBJ whole genome shotgun (WGS) entry which is preliminary data.</text>
</comment>
<keyword evidence="3" id="KW-1185">Reference proteome</keyword>
<name>A0A9D4U5S9_ADICA</name>
<dbReference type="GO" id="GO:0006888">
    <property type="term" value="P:endoplasmic reticulum to Golgi vesicle-mediated transport"/>
    <property type="evidence" value="ECO:0007669"/>
    <property type="project" value="UniProtKB-UniRule"/>
</dbReference>
<evidence type="ECO:0000256" key="1">
    <source>
        <dbReference type="RuleBase" id="RU367026"/>
    </source>
</evidence>
<keyword evidence="1" id="KW-0812">Transmembrane</keyword>
<dbReference type="AlphaFoldDB" id="A0A9D4U5S9"/>
<evidence type="ECO:0000313" key="3">
    <source>
        <dbReference type="Proteomes" id="UP000886520"/>
    </source>
</evidence>
<evidence type="ECO:0000313" key="2">
    <source>
        <dbReference type="EMBL" id="KAI5062106.1"/>
    </source>
</evidence>
<gene>
    <name evidence="2" type="ORF">GOP47_0022645</name>
</gene>
<keyword evidence="1" id="KW-0653">Protein transport</keyword>
<protein>
    <recommendedName>
        <fullName evidence="1">Endoplasmic reticulum transmembrane protein</fullName>
    </recommendedName>
</protein>
<keyword evidence="1" id="KW-0931">ER-Golgi transport</keyword>
<reference evidence="2" key="1">
    <citation type="submission" date="2021-01" db="EMBL/GenBank/DDBJ databases">
        <title>Adiantum capillus-veneris genome.</title>
        <authorList>
            <person name="Fang Y."/>
            <person name="Liao Q."/>
        </authorList>
    </citation>
    <scope>NUCLEOTIDE SEQUENCE</scope>
    <source>
        <strain evidence="2">H3</strain>
        <tissue evidence="2">Leaf</tissue>
    </source>
</reference>
<keyword evidence="1" id="KW-0256">Endoplasmic reticulum</keyword>
<dbReference type="InterPro" id="IPR008417">
    <property type="entry name" value="BAP29/BAP31"/>
</dbReference>